<organism evidence="1 2">
    <name type="scientific">Galerina marginata (strain CBS 339.88)</name>
    <dbReference type="NCBI Taxonomy" id="685588"/>
    <lineage>
        <taxon>Eukaryota</taxon>
        <taxon>Fungi</taxon>
        <taxon>Dikarya</taxon>
        <taxon>Basidiomycota</taxon>
        <taxon>Agaricomycotina</taxon>
        <taxon>Agaricomycetes</taxon>
        <taxon>Agaricomycetidae</taxon>
        <taxon>Agaricales</taxon>
        <taxon>Agaricineae</taxon>
        <taxon>Strophariaceae</taxon>
        <taxon>Galerina</taxon>
    </lineage>
</organism>
<protein>
    <submittedName>
        <fullName evidence="1">Uncharacterized protein</fullName>
    </submittedName>
</protein>
<accession>A0A067SL67</accession>
<dbReference type="HOGENOM" id="CLU_880135_0_0_1"/>
<dbReference type="OrthoDB" id="3139399at2759"/>
<proteinExistence type="predicted"/>
<evidence type="ECO:0000313" key="1">
    <source>
        <dbReference type="EMBL" id="KDR67483.1"/>
    </source>
</evidence>
<name>A0A067SL67_GALM3</name>
<sequence>MPSISLLQHCSRMNVPSEIWSEIFELAVPCKKPFPSIRTEAPVSLTQTCSLWRKIAVDSTPRLWTTINVTINDAERNAKFEFYPRLELIDLWLERSHNLPLSISLYGPDAYGWQHDGTWPEPCEWDRVELSPPIRMLFARLFLEMPRWKIADLSVGGIDGEMLSTYEITAGGAPMLQSLRVATYLDLDVKDWKSVPYQLWKNSPFLRQLVFAPQALDKRFTAHRRKYWLGWATSIYLPFQQLTELRLDSDEVEAVAVAEVIAILQSSPNLTCFRALQVKNSHFVADTTSPLPNYGTWKRYVWMSFWTTSIASMATL</sequence>
<dbReference type="AlphaFoldDB" id="A0A067SL67"/>
<gene>
    <name evidence="1" type="ORF">GALMADRAFT_147033</name>
</gene>
<dbReference type="EMBL" id="KL142414">
    <property type="protein sequence ID" value="KDR67483.1"/>
    <property type="molecule type" value="Genomic_DNA"/>
</dbReference>
<evidence type="ECO:0000313" key="2">
    <source>
        <dbReference type="Proteomes" id="UP000027222"/>
    </source>
</evidence>
<reference evidence="2" key="1">
    <citation type="journal article" date="2014" name="Proc. Natl. Acad. Sci. U.S.A.">
        <title>Extensive sampling of basidiomycete genomes demonstrates inadequacy of the white-rot/brown-rot paradigm for wood decay fungi.</title>
        <authorList>
            <person name="Riley R."/>
            <person name="Salamov A.A."/>
            <person name="Brown D.W."/>
            <person name="Nagy L.G."/>
            <person name="Floudas D."/>
            <person name="Held B.W."/>
            <person name="Levasseur A."/>
            <person name="Lombard V."/>
            <person name="Morin E."/>
            <person name="Otillar R."/>
            <person name="Lindquist E.A."/>
            <person name="Sun H."/>
            <person name="LaButti K.M."/>
            <person name="Schmutz J."/>
            <person name="Jabbour D."/>
            <person name="Luo H."/>
            <person name="Baker S.E."/>
            <person name="Pisabarro A.G."/>
            <person name="Walton J.D."/>
            <person name="Blanchette R.A."/>
            <person name="Henrissat B."/>
            <person name="Martin F."/>
            <person name="Cullen D."/>
            <person name="Hibbett D.S."/>
            <person name="Grigoriev I.V."/>
        </authorList>
    </citation>
    <scope>NUCLEOTIDE SEQUENCE [LARGE SCALE GENOMIC DNA]</scope>
    <source>
        <strain evidence="2">CBS 339.88</strain>
    </source>
</reference>
<dbReference type="Proteomes" id="UP000027222">
    <property type="component" value="Unassembled WGS sequence"/>
</dbReference>
<keyword evidence="2" id="KW-1185">Reference proteome</keyword>